<dbReference type="EMBL" id="JARQZJ010000001">
    <property type="protein sequence ID" value="KAK9869292.1"/>
    <property type="molecule type" value="Genomic_DNA"/>
</dbReference>
<evidence type="ECO:0000313" key="2">
    <source>
        <dbReference type="EMBL" id="KAK9869292.1"/>
    </source>
</evidence>
<comment type="caution">
    <text evidence="2">The sequence shown here is derived from an EMBL/GenBank/DDBJ whole genome shotgun (WGS) entry which is preliminary data.</text>
</comment>
<organism evidence="2 3">
    <name type="scientific">Henosepilachna vigintioctopunctata</name>
    <dbReference type="NCBI Taxonomy" id="420089"/>
    <lineage>
        <taxon>Eukaryota</taxon>
        <taxon>Metazoa</taxon>
        <taxon>Ecdysozoa</taxon>
        <taxon>Arthropoda</taxon>
        <taxon>Hexapoda</taxon>
        <taxon>Insecta</taxon>
        <taxon>Pterygota</taxon>
        <taxon>Neoptera</taxon>
        <taxon>Endopterygota</taxon>
        <taxon>Coleoptera</taxon>
        <taxon>Polyphaga</taxon>
        <taxon>Cucujiformia</taxon>
        <taxon>Coccinelloidea</taxon>
        <taxon>Coccinellidae</taxon>
        <taxon>Epilachninae</taxon>
        <taxon>Epilachnini</taxon>
        <taxon>Henosepilachna</taxon>
    </lineage>
</organism>
<dbReference type="Proteomes" id="UP001431783">
    <property type="component" value="Unassembled WGS sequence"/>
</dbReference>
<keyword evidence="3" id="KW-1185">Reference proteome</keyword>
<dbReference type="AlphaFoldDB" id="A0AAW1TH35"/>
<evidence type="ECO:0000313" key="3">
    <source>
        <dbReference type="Proteomes" id="UP001431783"/>
    </source>
</evidence>
<proteinExistence type="predicted"/>
<protein>
    <submittedName>
        <fullName evidence="2">Uncharacterized protein</fullName>
    </submittedName>
</protein>
<sequence length="141" mass="16704">MLQTAEDEKRSILCVPTITTPSGIRYKIPHLYLKAEYHAELMKTPPFTKVKRAIKQRNQYRKVWINLNNESRNIYRGEENIEFNDEFSEEVSEEQNNSNAENHSETPLVKLLEQLLERSQEKSGEKYLKIIYYQLKKVGLQ</sequence>
<name>A0AAW1TH35_9CUCU</name>
<accession>A0AAW1TH35</accession>
<evidence type="ECO:0000256" key="1">
    <source>
        <dbReference type="SAM" id="MobiDB-lite"/>
    </source>
</evidence>
<feature type="region of interest" description="Disordered" evidence="1">
    <location>
        <begin position="86"/>
        <end position="105"/>
    </location>
</feature>
<reference evidence="2 3" key="1">
    <citation type="submission" date="2023-03" db="EMBL/GenBank/DDBJ databases">
        <title>Genome insight into feeding habits of ladybird beetles.</title>
        <authorList>
            <person name="Li H.-S."/>
            <person name="Huang Y.-H."/>
            <person name="Pang H."/>
        </authorList>
    </citation>
    <scope>NUCLEOTIDE SEQUENCE [LARGE SCALE GENOMIC DNA]</scope>
    <source>
        <strain evidence="2">SYSU_2023b</strain>
        <tissue evidence="2">Whole body</tissue>
    </source>
</reference>
<gene>
    <name evidence="2" type="ORF">WA026_003045</name>
</gene>